<keyword evidence="5" id="KW-1185">Reference proteome</keyword>
<dbReference type="GO" id="GO:0003993">
    <property type="term" value="F:acid phosphatase activity"/>
    <property type="evidence" value="ECO:0007669"/>
    <property type="project" value="InterPro"/>
</dbReference>
<dbReference type="SUPFAM" id="SSF56300">
    <property type="entry name" value="Metallo-dependent phosphatases"/>
    <property type="match status" value="1"/>
</dbReference>
<feature type="compositionally biased region" description="Basic and acidic residues" evidence="2">
    <location>
        <begin position="547"/>
        <end position="561"/>
    </location>
</feature>
<evidence type="ECO:0000259" key="3">
    <source>
        <dbReference type="Pfam" id="PF00149"/>
    </source>
</evidence>
<dbReference type="Pfam" id="PF00149">
    <property type="entry name" value="Metallophos"/>
    <property type="match status" value="1"/>
</dbReference>
<protein>
    <submittedName>
        <fullName evidence="4">Metallophosphoesterase</fullName>
    </submittedName>
</protein>
<dbReference type="SUPFAM" id="SSF49899">
    <property type="entry name" value="Concanavalin A-like lectins/glucanases"/>
    <property type="match status" value="1"/>
</dbReference>
<sequence length="698" mass="72101">MKSFLRRRWRVTTIYAAAAVVAGGVAAVVLPPGGGIHPLAAAVPDVPSVPQLAEPGTQSAVIGSSVAENGQVCQSGAQWLRLRVTELSLRGNDSVTFTGSKSGSYTLTAQNWPGKAFHTRAFEGDCVRVQPNLADSGSKYTVDSYQYGTQSLAAATATVAAVGDVCGSSCNQTAPLVKNMAPQALVLAGDNAYDSGSSSDYSNKYNPQYGQFKSITYPTPGNHEYNTSGASGYFDYFGARAGERGKGYYSFDVGDWHFVALNSNITRDASSAQVTWLKNDLAANTKPCTAAYWHHPRFSRGDHGDNTSVTPFWNALYAAKADLIIAGHDHNYQRFAPSRPDGTRDDTNGVRELLIGTGGRGFYDYNLDSDAVQEAGNANTFGVGKLTLTATGYRADFVPVSGRTYTDTTSGNCKKASSTPAFTVGASPSSVAVPVSTSKTVTVDVGASGGFTGSVALSVSGLPSGVSGSFSPSSVSAPGSSTLTLTASASASGSATATITGTSGGVSKTASLSVTVGSTPTGFSDDFESDRGWVVNASGTDNATTGRWERGDPEETREADGSVKQLGTTTSGTNCLVTGRLAGASDGANDVDGGLTSMTSPQISVPSGGKLTFSYTFAHGDNSSTEDFLRVHVLDGTTRTKVFEKLGTSGVKVAGAWQTATVDLAQFAGRNVKLVVEAADAGTGSLWESAVDDVRVTG</sequence>
<reference evidence="4 5" key="1">
    <citation type="submission" date="2015-02" db="EMBL/GenBank/DDBJ databases">
        <authorList>
            <person name="Ju K.-S."/>
            <person name="Doroghazi J.R."/>
            <person name="Metcalf W."/>
        </authorList>
    </citation>
    <scope>NUCLEOTIDE SEQUENCE [LARGE SCALE GENOMIC DNA]</scope>
    <source>
        <strain evidence="4 5">NRRL B-16140</strain>
    </source>
</reference>
<dbReference type="STRING" id="68170.GCA_000974445_03310"/>
<name>A0A0F0HCP1_LENAE</name>
<dbReference type="InterPro" id="IPR004843">
    <property type="entry name" value="Calcineurin-like_PHP"/>
</dbReference>
<dbReference type="PATRIC" id="fig|68170.10.peg.5720"/>
<dbReference type="Gene3D" id="2.60.120.200">
    <property type="match status" value="1"/>
</dbReference>
<evidence type="ECO:0000256" key="1">
    <source>
        <dbReference type="ARBA" id="ARBA00022729"/>
    </source>
</evidence>
<dbReference type="EMBL" id="JYJG01000020">
    <property type="protein sequence ID" value="KJK52097.1"/>
    <property type="molecule type" value="Genomic_DNA"/>
</dbReference>
<feature type="domain" description="Calcineurin-like phosphoesterase" evidence="3">
    <location>
        <begin position="158"/>
        <end position="332"/>
    </location>
</feature>
<evidence type="ECO:0000256" key="2">
    <source>
        <dbReference type="SAM" id="MobiDB-lite"/>
    </source>
</evidence>
<dbReference type="Proteomes" id="UP000033393">
    <property type="component" value="Unassembled WGS sequence"/>
</dbReference>
<dbReference type="RefSeq" id="WP_045310167.1">
    <property type="nucleotide sequence ID" value="NZ_JYJG01000020.1"/>
</dbReference>
<dbReference type="InterPro" id="IPR039331">
    <property type="entry name" value="PAPs-like"/>
</dbReference>
<keyword evidence="1" id="KW-0732">Signal</keyword>
<dbReference type="InterPro" id="IPR013320">
    <property type="entry name" value="ConA-like_dom_sf"/>
</dbReference>
<dbReference type="Gene3D" id="3.60.21.10">
    <property type="match status" value="1"/>
</dbReference>
<accession>A0A0F0HCP1</accession>
<evidence type="ECO:0000313" key="4">
    <source>
        <dbReference type="EMBL" id="KJK52097.1"/>
    </source>
</evidence>
<evidence type="ECO:0000313" key="5">
    <source>
        <dbReference type="Proteomes" id="UP000033393"/>
    </source>
</evidence>
<dbReference type="PANTHER" id="PTHR22953">
    <property type="entry name" value="ACID PHOSPHATASE RELATED"/>
    <property type="match status" value="1"/>
</dbReference>
<organism evidence="4 5">
    <name type="scientific">Lentzea aerocolonigenes</name>
    <name type="common">Lechevalieria aerocolonigenes</name>
    <name type="synonym">Saccharothrix aerocolonigenes</name>
    <dbReference type="NCBI Taxonomy" id="68170"/>
    <lineage>
        <taxon>Bacteria</taxon>
        <taxon>Bacillati</taxon>
        <taxon>Actinomycetota</taxon>
        <taxon>Actinomycetes</taxon>
        <taxon>Pseudonocardiales</taxon>
        <taxon>Pseudonocardiaceae</taxon>
        <taxon>Lentzea</taxon>
    </lineage>
</organism>
<dbReference type="AlphaFoldDB" id="A0A0F0HCP1"/>
<proteinExistence type="predicted"/>
<dbReference type="OrthoDB" id="9804511at2"/>
<dbReference type="InterPro" id="IPR029052">
    <property type="entry name" value="Metallo-depent_PP-like"/>
</dbReference>
<dbReference type="PANTHER" id="PTHR22953:SF153">
    <property type="entry name" value="PURPLE ACID PHOSPHATASE"/>
    <property type="match status" value="1"/>
</dbReference>
<feature type="region of interest" description="Disordered" evidence="2">
    <location>
        <begin position="536"/>
        <end position="568"/>
    </location>
</feature>
<comment type="caution">
    <text evidence="4">The sequence shown here is derived from an EMBL/GenBank/DDBJ whole genome shotgun (WGS) entry which is preliminary data.</text>
</comment>
<gene>
    <name evidence="4" type="ORF">UK23_05060</name>
</gene>